<dbReference type="EMBL" id="LOED01000018">
    <property type="protein sequence ID" value="KXG76626.1"/>
    <property type="molecule type" value="Genomic_DNA"/>
</dbReference>
<name>A0A140L7V1_9FIRM</name>
<organism evidence="2 3">
    <name type="scientific">Fervidicola ferrireducens</name>
    <dbReference type="NCBI Taxonomy" id="520764"/>
    <lineage>
        <taxon>Bacteria</taxon>
        <taxon>Bacillati</taxon>
        <taxon>Bacillota</taxon>
        <taxon>Clostridia</taxon>
        <taxon>Thermosediminibacterales</taxon>
        <taxon>Thermosediminibacteraceae</taxon>
        <taxon>Fervidicola</taxon>
    </lineage>
</organism>
<dbReference type="Proteomes" id="UP000070427">
    <property type="component" value="Unassembled WGS sequence"/>
</dbReference>
<sequence length="181" mass="21048">MTDSDRKWLLLIYRVPVEPSTFRVKAWRKMKEIGALYLQQSAAICPLLDSLKKELLDFAREIRSAGGEAHLFEVETVSKGDVENLIESFNAQRNKEYEELIEKCGDFFAELKKETERGNFTFAELEENEEELGKLLRWFDKIKARDFFGAPLSARAQEILEECRREFADFAQKVYGMEGSM</sequence>
<proteinExistence type="predicted"/>
<evidence type="ECO:0000259" key="1">
    <source>
        <dbReference type="Pfam" id="PF20229"/>
    </source>
</evidence>
<dbReference type="STRING" id="520764.AN618_15190"/>
<keyword evidence="3" id="KW-1185">Reference proteome</keyword>
<gene>
    <name evidence="2" type="ORF">AN618_15190</name>
</gene>
<dbReference type="InParanoid" id="A0A140L7V1"/>
<evidence type="ECO:0000313" key="2">
    <source>
        <dbReference type="EMBL" id="KXG76626.1"/>
    </source>
</evidence>
<reference evidence="2 3" key="1">
    <citation type="submission" date="2015-12" db="EMBL/GenBank/DDBJ databases">
        <title>Draft genome sequnece of Fervidicola ferrireducens strain Y170.</title>
        <authorList>
            <person name="Patel B.K."/>
        </authorList>
    </citation>
    <scope>NUCLEOTIDE SEQUENCE [LARGE SCALE GENOMIC DNA]</scope>
    <source>
        <strain evidence="2 3">Y170</strain>
    </source>
</reference>
<comment type="caution">
    <text evidence="2">The sequence shown here is derived from an EMBL/GenBank/DDBJ whole genome shotgun (WGS) entry which is preliminary data.</text>
</comment>
<dbReference type="RefSeq" id="WP_066353603.1">
    <property type="nucleotide sequence ID" value="NZ_LOED01000018.1"/>
</dbReference>
<evidence type="ECO:0000313" key="3">
    <source>
        <dbReference type="Proteomes" id="UP000070427"/>
    </source>
</evidence>
<protein>
    <recommendedName>
        <fullName evidence="1">ChrB N-terminal domain-containing protein</fullName>
    </recommendedName>
</protein>
<dbReference type="InterPro" id="IPR046858">
    <property type="entry name" value="ChrB_N"/>
</dbReference>
<accession>A0A140L7V1</accession>
<dbReference type="Pfam" id="PF20229">
    <property type="entry name" value="ChrB_N"/>
    <property type="match status" value="1"/>
</dbReference>
<feature type="domain" description="ChrB N-terminal" evidence="1">
    <location>
        <begin position="23"/>
        <end position="178"/>
    </location>
</feature>
<dbReference type="AlphaFoldDB" id="A0A140L7V1"/>
<dbReference type="OrthoDB" id="9784302at2"/>